<organism evidence="6 7">
    <name type="scientific">Agrilutibacter solisilvae</name>
    <dbReference type="NCBI Taxonomy" id="2763317"/>
    <lineage>
        <taxon>Bacteria</taxon>
        <taxon>Pseudomonadati</taxon>
        <taxon>Pseudomonadota</taxon>
        <taxon>Gammaproteobacteria</taxon>
        <taxon>Lysobacterales</taxon>
        <taxon>Lysobacteraceae</taxon>
        <taxon>Agrilutibacter</taxon>
    </lineage>
</organism>
<evidence type="ECO:0000256" key="2">
    <source>
        <dbReference type="SAM" id="MobiDB-lite"/>
    </source>
</evidence>
<feature type="domain" description="Teneurin-like YD-shell" evidence="5">
    <location>
        <begin position="1835"/>
        <end position="1972"/>
    </location>
</feature>
<dbReference type="SUPFAM" id="SSF54001">
    <property type="entry name" value="Cysteine proteinases"/>
    <property type="match status" value="1"/>
</dbReference>
<dbReference type="PANTHER" id="PTHR32305">
    <property type="match status" value="1"/>
</dbReference>
<feature type="domain" description="Transglutaminase-like" evidence="3">
    <location>
        <begin position="260"/>
        <end position="397"/>
    </location>
</feature>
<evidence type="ECO:0000313" key="6">
    <source>
        <dbReference type="EMBL" id="QSX78299.1"/>
    </source>
</evidence>
<evidence type="ECO:0000259" key="4">
    <source>
        <dbReference type="Pfam" id="PF20148"/>
    </source>
</evidence>
<dbReference type="InterPro" id="IPR022385">
    <property type="entry name" value="Rhs_assc_core"/>
</dbReference>
<dbReference type="EMBL" id="CP071518">
    <property type="protein sequence ID" value="QSX78299.1"/>
    <property type="molecule type" value="Genomic_DNA"/>
</dbReference>
<dbReference type="KEGG" id="lsf:I8J32_016840"/>
<dbReference type="NCBIfam" id="TIGR01643">
    <property type="entry name" value="YD_repeat_2x"/>
    <property type="match status" value="3"/>
</dbReference>
<feature type="region of interest" description="Disordered" evidence="2">
    <location>
        <begin position="2240"/>
        <end position="2259"/>
    </location>
</feature>
<feature type="domain" description="DUF6531" evidence="4">
    <location>
        <begin position="1001"/>
        <end position="1059"/>
    </location>
</feature>
<proteinExistence type="predicted"/>
<accession>A0A974XZ07</accession>
<dbReference type="Gene3D" id="3.10.620.30">
    <property type="match status" value="1"/>
</dbReference>
<evidence type="ECO:0008006" key="8">
    <source>
        <dbReference type="Google" id="ProtNLM"/>
    </source>
</evidence>
<dbReference type="InterPro" id="IPR031325">
    <property type="entry name" value="RHS_repeat"/>
</dbReference>
<dbReference type="RefSeq" id="WP_200613840.1">
    <property type="nucleotide sequence ID" value="NZ_CP071518.1"/>
</dbReference>
<dbReference type="Pfam" id="PF01841">
    <property type="entry name" value="Transglut_core"/>
    <property type="match status" value="1"/>
</dbReference>
<evidence type="ECO:0000259" key="5">
    <source>
        <dbReference type="Pfam" id="PF25023"/>
    </source>
</evidence>
<dbReference type="InterPro" id="IPR045351">
    <property type="entry name" value="DUF6531"/>
</dbReference>
<dbReference type="PRINTS" id="PR00394">
    <property type="entry name" value="RHSPROTEIN"/>
</dbReference>
<dbReference type="Gene3D" id="1.10.30.50">
    <property type="match status" value="1"/>
</dbReference>
<evidence type="ECO:0000313" key="7">
    <source>
        <dbReference type="Proteomes" id="UP000639274"/>
    </source>
</evidence>
<keyword evidence="1" id="KW-0677">Repeat</keyword>
<reference evidence="6 7" key="1">
    <citation type="submission" date="2021-03" db="EMBL/GenBank/DDBJ databases">
        <title>Lysobacter sp. nov. isolated from soil of gangwondo yeongwol, south Korea.</title>
        <authorList>
            <person name="Kim K.R."/>
            <person name="Kim K.H."/>
            <person name="Jeon C.O."/>
        </authorList>
    </citation>
    <scope>NUCLEOTIDE SEQUENCE [LARGE SCALE GENOMIC DNA]</scope>
    <source>
        <strain evidence="6 7">R19</strain>
    </source>
</reference>
<evidence type="ECO:0000259" key="3">
    <source>
        <dbReference type="Pfam" id="PF01841"/>
    </source>
</evidence>
<dbReference type="InterPro" id="IPR056823">
    <property type="entry name" value="TEN-like_YD-shell"/>
</dbReference>
<dbReference type="InterPro" id="IPR050708">
    <property type="entry name" value="T6SS_VgrG/RHS"/>
</dbReference>
<gene>
    <name evidence="6" type="ORF">I8J32_016840</name>
</gene>
<dbReference type="PANTHER" id="PTHR32305:SF15">
    <property type="entry name" value="PROTEIN RHSA-RELATED"/>
    <property type="match status" value="1"/>
</dbReference>
<dbReference type="InterPro" id="IPR002931">
    <property type="entry name" value="Transglutaminase-like"/>
</dbReference>
<dbReference type="Pfam" id="PF05593">
    <property type="entry name" value="RHS_repeat"/>
    <property type="match status" value="3"/>
</dbReference>
<dbReference type="Proteomes" id="UP000639274">
    <property type="component" value="Chromosome"/>
</dbReference>
<dbReference type="Gene3D" id="2.180.10.10">
    <property type="entry name" value="RHS repeat-associated core"/>
    <property type="match status" value="3"/>
</dbReference>
<name>A0A974XZ07_9GAMM</name>
<dbReference type="Pfam" id="PF25023">
    <property type="entry name" value="TEN_YD-shell"/>
    <property type="match status" value="1"/>
</dbReference>
<dbReference type="InterPro" id="IPR006530">
    <property type="entry name" value="YD"/>
</dbReference>
<keyword evidence="7" id="KW-1185">Reference proteome</keyword>
<protein>
    <recommendedName>
        <fullName evidence="8">Transglutaminase-like domain-containing protein</fullName>
    </recommendedName>
</protein>
<sequence length="2259" mass="244363">MDVLKRAGFAGFIAVVCFVSGLATPYSTARAQATTPQVQAPASPAAPTEAPTSIAAARLEAAARHMDRITRELRGRDEGGDTPDDLAVARKLRPHLAGLRSLDLVLQQAAAEDRADMDRLRTPSGMRQSFESDEARLREAAAAFRPLAERVEQAIASGSQAEADAALDQMAGTLARTDVTRRPAFDPATLRAQHVKREKRAPAQTKAELQEYLAVTSDAQPMAVAGTASAQMVGTQAIPELTQSEETSITPQIQALADELGHNPVRIYNWVHNNIDFVPGHGAIQGAGLTLRSRQGNATDINSLLVSMLRASGIPARFVYGTVDVPIARAVSWLRARNMNDALGLVQMGGIPSTLMMMNGQPHALRLQHMWVEAFIDFTPSRGAINREPDAWIPMDASFKQYQLASQPLDVLGLGQWNTQTAVDALKDGAQFNADGSFTGLNTTAYTNYRNTVVERIAQSTDLTGLNDPEVGLGKYAIVPHQLPVISGTLPFAVSAARTRYAALPASLKYYMDVQLFATQRDIAYENPMMSVRVATVALGGQSLYINPKPASAEQELALRNYESSNSASLPLGSFSVIPQVKLGDQVLAEAGAMAMGTPQFWVAGIVDLQGHISGTWEPYEFAAGSHINLTPDLGGMTPELAYSFAQDTGEEASQTVDRALHLAGIQYWLLNDSRAHIEARGAGGHFLRAPSVGVFAMPLQVRYFFGIPRSGSFGGFATDIKADRVGIVHEDPAMYRHIAQKIGANGSLAEGLTWDLLLSGQPGRSLSASSILTWANRSKVPIHAITAENVAAILPKLQTTQDVKSEIANSVAAGMIVIVPEKEFSQGRMQAAGYVILDPDTGGGIYRVDGGLNGAINWGCIAKAVVLKVLCEKKFIQIVVTNLARFALGLAARTGLTALLSAVAPPLGVAFAIVNAVLIAVTIFQAAYEVTQWVRQIELGLIDLTPEEMAELGIKAINNYACNYLPGCLSAIPGMSAANDWVNSTFLGYESGAANGPTAGNPVSVGNGVKTQVEEDYEGNGPFPLAYVRTYVSFLPNGSPVGHKWGADYHQKLILPEDATAMEAPKAVMAQRKDGSWRQFNLSGGAYVANGDVSDRIERINDGLGRTTGWRLRTLDDVLEIYDADGRLLALEHRTGLRHALTYADGLLSAVADDFGRTLRFEHDPATRQVTAMIDPDGNRTTYTYADGALVAVTYPGNASRHYHYEVPGWPTLLTGITDESGHRYANWKYDDESRVVESSHAGGAERTTFSYSELETRVTDARNATRTFRFTRIFDTLRMTEMTDPCNGCGGSGSAAKVSYDGNGYPAQVTDNNGVQSQVRVNGRGLPESWTRALGKPEAQSVNITWHPTWRLPAVITETGATGTPKVTRLDYDDRGNLRQRTVSVDGQSRAWTFLVNDAGQVTREDGPRTDVVDVTEYDYDSATGNRVLVRDPNGLVTRYTDYDRHGRVLQMIDPNGLVTDHRYDPRGRLIESKLTLPGGGVEITGFGYTGYGALDRVTLPGGHWLQYTYDPAQRLVGVKDSRGNRVEYVLNAAGDRTRIDSFDRDDVLARTQHRVFNELGRLARAYGANEDDAVDYTYDDNGNTRFIRVPLHGTATEQQYDAVGRLMATVDPGQGTTQYRYDAQNNLRRVVDPRQLTTAYDYNGFNELQLVTSPDTGTTRYTRDAAGNVASRVDARNQQATFGYDAGNRLTSVTYPDETLGLAYDEATGGPGAKGRLTSFSDSSGRTRHMYDAQGRLLQTTQQLGSDANAAGRRTLEHAYANGQRSETVLPSGARLGYGYGTDGRVNLISVNGVAVVRDIEYFPFGEPKAWTTSAGRYERSFDMDGRIATHSRGASTGRVRYDSAGRIIETGETAAGRPEWRYGYDELDRLANASNLAAGGGSWTWTFDANGNRKSQESAGTIRNYSIDPVSNRLLAVDGASREYDAAGQLSLAGGQTWVHSARGRLIAVRLGAVPVAQYTYNAIGQRVCAATGGASCPSATATGSGYVQFAYDEDGHLVGEYTASGALATEHVWLGDTPVAVLKPAATAATFGGLTSGNAAVYFVHPDHIDTPRVIVNAANTPLWRWDSGPYGDAPANENASGLGVFAYNLRFAGQRYDAVTGTHYNYFRDYEPETGRYVQSDPVGLKGGLNTYSYVGDSPVGSVDPYGLWKFSDIKTCQDLGRVTRARARSRLKPSGNCVYCGTAKATQRDHYWSVSDCWQSYQAGLISLSKCIYLINKNNLVGACGPCNRGKSDKDPTTYVPLPGFPTTSPYR</sequence>
<dbReference type="NCBIfam" id="TIGR03696">
    <property type="entry name" value="Rhs_assc_core"/>
    <property type="match status" value="1"/>
</dbReference>
<dbReference type="InterPro" id="IPR038765">
    <property type="entry name" value="Papain-like_cys_pep_sf"/>
</dbReference>
<evidence type="ECO:0000256" key="1">
    <source>
        <dbReference type="ARBA" id="ARBA00022737"/>
    </source>
</evidence>
<dbReference type="Pfam" id="PF20148">
    <property type="entry name" value="DUF6531"/>
    <property type="match status" value="1"/>
</dbReference>